<evidence type="ECO:0000259" key="1">
    <source>
        <dbReference type="Pfam" id="PF18962"/>
    </source>
</evidence>
<dbReference type="Proteomes" id="UP000184050">
    <property type="component" value="Unassembled WGS sequence"/>
</dbReference>
<proteinExistence type="predicted"/>
<dbReference type="InterPro" id="IPR026444">
    <property type="entry name" value="Secre_tail"/>
</dbReference>
<gene>
    <name evidence="2" type="ORF">SAMN05444280_104125</name>
</gene>
<dbReference type="NCBIfam" id="TIGR04183">
    <property type="entry name" value="Por_Secre_tail"/>
    <property type="match status" value="1"/>
</dbReference>
<dbReference type="STRING" id="1168035.SAMN05444280_104125"/>
<protein>
    <submittedName>
        <fullName evidence="2">Por secretion system C-terminal sorting domain-containing protein</fullName>
    </submittedName>
</protein>
<reference evidence="2 3" key="1">
    <citation type="submission" date="2016-11" db="EMBL/GenBank/DDBJ databases">
        <authorList>
            <person name="Jaros S."/>
            <person name="Januszkiewicz K."/>
            <person name="Wedrychowicz H."/>
        </authorList>
    </citation>
    <scope>NUCLEOTIDE SEQUENCE [LARGE SCALE GENOMIC DNA]</scope>
    <source>
        <strain evidence="2 3">DSM 27063</strain>
    </source>
</reference>
<accession>A0A1M6CX40</accession>
<name>A0A1M6CX40_9BACT</name>
<dbReference type="Pfam" id="PF18962">
    <property type="entry name" value="Por_Secre_tail"/>
    <property type="match status" value="1"/>
</dbReference>
<feature type="domain" description="Secretion system C-terminal sorting" evidence="1">
    <location>
        <begin position="1042"/>
        <end position="1118"/>
    </location>
</feature>
<organism evidence="2 3">
    <name type="scientific">Tangfeifania diversioriginum</name>
    <dbReference type="NCBI Taxonomy" id="1168035"/>
    <lineage>
        <taxon>Bacteria</taxon>
        <taxon>Pseudomonadati</taxon>
        <taxon>Bacteroidota</taxon>
        <taxon>Bacteroidia</taxon>
        <taxon>Marinilabiliales</taxon>
        <taxon>Prolixibacteraceae</taxon>
        <taxon>Tangfeifania</taxon>
    </lineage>
</organism>
<dbReference type="Gene3D" id="2.60.40.10">
    <property type="entry name" value="Immunoglobulins"/>
    <property type="match status" value="1"/>
</dbReference>
<dbReference type="SUPFAM" id="SSF69318">
    <property type="entry name" value="Integrin alpha N-terminal domain"/>
    <property type="match status" value="1"/>
</dbReference>
<dbReference type="InterPro" id="IPR028994">
    <property type="entry name" value="Integrin_alpha_N"/>
</dbReference>
<evidence type="ECO:0000313" key="2">
    <source>
        <dbReference type="EMBL" id="SHI65582.1"/>
    </source>
</evidence>
<dbReference type="RefSeq" id="WP_073165883.1">
    <property type="nucleotide sequence ID" value="NZ_FQZE01000004.1"/>
</dbReference>
<dbReference type="Gene3D" id="2.130.10.130">
    <property type="entry name" value="Integrin alpha, N-terminal"/>
    <property type="match status" value="1"/>
</dbReference>
<dbReference type="EMBL" id="FQZE01000004">
    <property type="protein sequence ID" value="SHI65582.1"/>
    <property type="molecule type" value="Genomic_DNA"/>
</dbReference>
<sequence>MKTLRYFIPVIICLFAGGILKAQVAVDPIQKTYKIGGSSELFKIWTTNTLTISGDAVLDVDTSLNKITNLDGSGALTKYLDRKKTACAVGDFDGDGDDDVVTVVNNSEEIWIRIPLIGDDLKIKGAREFNLNVKENDYTRMRMIAGNFDGDPQDEFAICYYYDYGTIEPWLRLFKTDSALNIQEIAALQPGDGRKMADIAAGDTDGDGMDEIVVVTNKAIPTRKEGSEYPIFISTYDLNILKLVNGQLTGNKKECKPQNYGADYGSYYPDRGSVINEMRIACGDLNNDGKDEVFVGWSFYYCHNRFEECASWNFLGNCTKTEWRNEFSNRTYLNAFKINGNSFENWFNIEPGLAFGFEQRNTSSDQHIAMTLKCEPLENLGRDVILINDHHFIYAFWLDGNSQLKARTLAPSIGYHLNLQGNEVFTVADLNPDPANLNFNKEVIMLQSDKSAPEQLNARYNGLVRMGIATIDQITTENITFKPTGPALTFSSGESFEVPCFVAGDFDCNDAEVYIVKPPFRKKVEDLQQPIVILNTPPMHFDIIGRNTINLSNAYNGKPSNCSAIYKTVVSDNQTTTVKIDKGMGISSELSAYAMAGGSGFEAKVNGNFEKNSSYFNTNSEVLTFEQSTQYEKGDYVLYSYLDYDYYSYPVYTRKGKKLGNIVVMNPVSEYKSGWINTNEWNHPCFVPNHDPGNILSYKQDTTINGFSRIEADFKYYKFQSINVSNNLTNGDFKFTFKNISSSGTTSSFSAGVGADLFVKIGTETGVTANLSPLGIGTTLSSQVKIGVSANLSANYHTSKLSTQTISLSENFSIEGEIGQVKDIHGDQYTVTPYIYRSRSGALVLDYLVNVDTLDNGFWKKNYGQNFDLAFILPWRYATEKGTLKVPVSQKQKTSDIQFYPPIASPGDTVAIIARVNNFSLKEFKDFVKIEFYIGEPGVENGGVKLTDIDGETTSSKYSKMKYGEDEREEYLTFVWEVPDTVTCSPRIYAVIDPDSVYTEIHENNNVGWNLLNIYGCAPCKYKEIITQTKNIIAEQQSFKAWPNPFSTDCKVSFSLLQTENVQIDLYNLAGHKISTVVKGVYNSGEHVVSLSSGNLGNGIYICKICAGTYSEAIKLIVLR</sequence>
<dbReference type="InterPro" id="IPR013783">
    <property type="entry name" value="Ig-like_fold"/>
</dbReference>
<dbReference type="OrthoDB" id="1045962at2"/>
<evidence type="ECO:0000313" key="3">
    <source>
        <dbReference type="Proteomes" id="UP000184050"/>
    </source>
</evidence>
<keyword evidence="3" id="KW-1185">Reference proteome</keyword>
<dbReference type="AlphaFoldDB" id="A0A1M6CX40"/>